<dbReference type="Pfam" id="PF00300">
    <property type="entry name" value="His_Phos_1"/>
    <property type="match status" value="1"/>
</dbReference>
<dbReference type="GO" id="GO:0005829">
    <property type="term" value="C:cytosol"/>
    <property type="evidence" value="ECO:0007669"/>
    <property type="project" value="TreeGrafter"/>
</dbReference>
<evidence type="ECO:0000313" key="5">
    <source>
        <dbReference type="Proteomes" id="UP000199230"/>
    </source>
</evidence>
<reference evidence="4 5" key="1">
    <citation type="submission" date="2016-10" db="EMBL/GenBank/DDBJ databases">
        <authorList>
            <person name="de Groot N.N."/>
        </authorList>
    </citation>
    <scope>NUCLEOTIDE SEQUENCE [LARGE SCALE GENOMIC DNA]</scope>
    <source>
        <strain evidence="4 5">APO</strain>
    </source>
</reference>
<dbReference type="Proteomes" id="UP000199230">
    <property type="component" value="Unassembled WGS sequence"/>
</dbReference>
<feature type="binding site" evidence="3">
    <location>
        <position position="57"/>
    </location>
    <ligand>
        <name>substrate</name>
    </ligand>
</feature>
<dbReference type="InterPro" id="IPR029033">
    <property type="entry name" value="His_PPase_superfam"/>
</dbReference>
<name>A0A1H3IBZ1_9FIRM</name>
<keyword evidence="5" id="KW-1185">Reference proteome</keyword>
<dbReference type="RefSeq" id="WP_093309750.1">
    <property type="nucleotide sequence ID" value="NZ_FNPV01000001.1"/>
</dbReference>
<feature type="binding site" evidence="3">
    <location>
        <begin position="7"/>
        <end position="14"/>
    </location>
    <ligand>
        <name>substrate</name>
    </ligand>
</feature>
<dbReference type="SMART" id="SM00855">
    <property type="entry name" value="PGAM"/>
    <property type="match status" value="1"/>
</dbReference>
<dbReference type="GO" id="GO:0045820">
    <property type="term" value="P:negative regulation of glycolytic process"/>
    <property type="evidence" value="ECO:0007669"/>
    <property type="project" value="TreeGrafter"/>
</dbReference>
<accession>A0A1H3IBZ1</accession>
<gene>
    <name evidence="4" type="ORF">SAMN05192546_10171</name>
</gene>
<dbReference type="GO" id="GO:0004331">
    <property type="term" value="F:fructose-2,6-bisphosphate 2-phosphatase activity"/>
    <property type="evidence" value="ECO:0007669"/>
    <property type="project" value="TreeGrafter"/>
</dbReference>
<dbReference type="SUPFAM" id="SSF53254">
    <property type="entry name" value="Phosphoglycerate mutase-like"/>
    <property type="match status" value="1"/>
</dbReference>
<dbReference type="Gene3D" id="3.40.50.1240">
    <property type="entry name" value="Phosphoglycerate mutase-like"/>
    <property type="match status" value="1"/>
</dbReference>
<dbReference type="PANTHER" id="PTHR46517">
    <property type="entry name" value="FRUCTOSE-2,6-BISPHOSPHATASE TIGAR"/>
    <property type="match status" value="1"/>
</dbReference>
<dbReference type="OrthoDB" id="7925971at2"/>
<dbReference type="GO" id="GO:0043456">
    <property type="term" value="P:regulation of pentose-phosphate shunt"/>
    <property type="evidence" value="ECO:0007669"/>
    <property type="project" value="TreeGrafter"/>
</dbReference>
<proteinExistence type="predicted"/>
<evidence type="ECO:0000256" key="1">
    <source>
        <dbReference type="ARBA" id="ARBA00022801"/>
    </source>
</evidence>
<dbReference type="EMBL" id="FNPV01000001">
    <property type="protein sequence ID" value="SDY24424.1"/>
    <property type="molecule type" value="Genomic_DNA"/>
</dbReference>
<feature type="active site" description="Tele-phosphohistidine intermediate" evidence="2">
    <location>
        <position position="8"/>
    </location>
</feature>
<dbReference type="AlphaFoldDB" id="A0A1H3IBZ1"/>
<dbReference type="InterPro" id="IPR013078">
    <property type="entry name" value="His_Pase_superF_clade-1"/>
</dbReference>
<organism evidence="4 5">
    <name type="scientific">Tindallia californiensis</name>
    <dbReference type="NCBI Taxonomy" id="159292"/>
    <lineage>
        <taxon>Bacteria</taxon>
        <taxon>Bacillati</taxon>
        <taxon>Bacillota</taxon>
        <taxon>Clostridia</taxon>
        <taxon>Peptostreptococcales</taxon>
        <taxon>Tindalliaceae</taxon>
        <taxon>Tindallia</taxon>
    </lineage>
</organism>
<protein>
    <submittedName>
        <fullName evidence="4">Alpha-ribazole phosphatase</fullName>
    </submittedName>
</protein>
<feature type="active site" description="Proton donor/acceptor" evidence="2">
    <location>
        <position position="83"/>
    </location>
</feature>
<dbReference type="InterPro" id="IPR001345">
    <property type="entry name" value="PG/BPGM_mutase_AS"/>
</dbReference>
<dbReference type="CDD" id="cd07067">
    <property type="entry name" value="HP_PGM_like"/>
    <property type="match status" value="1"/>
</dbReference>
<sequence>MDLIMVRHGETEDNVKRKMSGWTDTPLSLNGIRQAHIVAQRLKNLPIDRVLSSDLNRAVKTAEIIAQHQSKEIPHEKIMGFREMNFGNLEQLSMQEIEQRHNQEYKKIYTEDKYTFPEGENLNTFHKRVIDTLIAYLHRNRKDENMLIVAHSGTIRCMLTHLVIGNIDGHWRFAVDHCGITVLKNVLEYPYIEKLNDTCHFDYQEGQE</sequence>
<dbReference type="PROSITE" id="PS00175">
    <property type="entry name" value="PG_MUTASE"/>
    <property type="match status" value="1"/>
</dbReference>
<dbReference type="PANTHER" id="PTHR46517:SF1">
    <property type="entry name" value="FRUCTOSE-2,6-BISPHOSPHATASE TIGAR"/>
    <property type="match status" value="1"/>
</dbReference>
<keyword evidence="1" id="KW-0378">Hydrolase</keyword>
<dbReference type="STRING" id="159292.SAMN05192546_10171"/>
<evidence type="ECO:0000313" key="4">
    <source>
        <dbReference type="EMBL" id="SDY24424.1"/>
    </source>
</evidence>
<evidence type="ECO:0000256" key="3">
    <source>
        <dbReference type="PIRSR" id="PIRSR613078-2"/>
    </source>
</evidence>
<evidence type="ECO:0000256" key="2">
    <source>
        <dbReference type="PIRSR" id="PIRSR613078-1"/>
    </source>
</evidence>
<dbReference type="InterPro" id="IPR051695">
    <property type="entry name" value="Phosphoglycerate_Mutase"/>
</dbReference>